<protein>
    <recommendedName>
        <fullName evidence="5">Sporulation lipoprotein YhcN/YlaJ (Spore_YhcN_YlaJ)</fullName>
    </recommendedName>
</protein>
<proteinExistence type="predicted"/>
<gene>
    <name evidence="3" type="ORF">SAMN04488054_10737</name>
</gene>
<dbReference type="PROSITE" id="PS51257">
    <property type="entry name" value="PROKAR_LIPOPROTEIN"/>
    <property type="match status" value="1"/>
</dbReference>
<sequence>MKYIVYFLLSLVLLSAASCGQDKSPQAGPLRSPEPAAPSDYNQGPGNVSMTTQEQNLGNDNARVKEIARRIGFSPRYVTFGGRHAYLYTTSDTSWNKEEKKKKQQELKRQYKQELPRYQVQVTVLDG</sequence>
<accession>A0A1I4L900</accession>
<evidence type="ECO:0000256" key="2">
    <source>
        <dbReference type="SAM" id="SignalP"/>
    </source>
</evidence>
<organism evidence="3 4">
    <name type="scientific">Salibacterium qingdaonense</name>
    <dbReference type="NCBI Taxonomy" id="266892"/>
    <lineage>
        <taxon>Bacteria</taxon>
        <taxon>Bacillati</taxon>
        <taxon>Bacillota</taxon>
        <taxon>Bacilli</taxon>
        <taxon>Bacillales</taxon>
        <taxon>Bacillaceae</taxon>
    </lineage>
</organism>
<reference evidence="3 4" key="1">
    <citation type="submission" date="2016-10" db="EMBL/GenBank/DDBJ databases">
        <authorList>
            <person name="de Groot N.N."/>
        </authorList>
    </citation>
    <scope>NUCLEOTIDE SEQUENCE [LARGE SCALE GENOMIC DNA]</scope>
    <source>
        <strain evidence="3 4">CGMCC 1.6134</strain>
    </source>
</reference>
<evidence type="ECO:0000256" key="1">
    <source>
        <dbReference type="SAM" id="MobiDB-lite"/>
    </source>
</evidence>
<keyword evidence="2" id="KW-0732">Signal</keyword>
<evidence type="ECO:0000313" key="3">
    <source>
        <dbReference type="EMBL" id="SFL87518.1"/>
    </source>
</evidence>
<dbReference type="RefSeq" id="WP_090926461.1">
    <property type="nucleotide sequence ID" value="NZ_FOTY01000007.1"/>
</dbReference>
<dbReference type="EMBL" id="FOTY01000007">
    <property type="protein sequence ID" value="SFL87518.1"/>
    <property type="molecule type" value="Genomic_DNA"/>
</dbReference>
<dbReference type="Proteomes" id="UP000199668">
    <property type="component" value="Unassembled WGS sequence"/>
</dbReference>
<feature type="signal peptide" evidence="2">
    <location>
        <begin position="1"/>
        <end position="20"/>
    </location>
</feature>
<keyword evidence="4" id="KW-1185">Reference proteome</keyword>
<feature type="compositionally biased region" description="Polar residues" evidence="1">
    <location>
        <begin position="40"/>
        <end position="59"/>
    </location>
</feature>
<name>A0A1I4L900_9BACI</name>
<evidence type="ECO:0000313" key="4">
    <source>
        <dbReference type="Proteomes" id="UP000199668"/>
    </source>
</evidence>
<dbReference type="AlphaFoldDB" id="A0A1I4L900"/>
<evidence type="ECO:0008006" key="5">
    <source>
        <dbReference type="Google" id="ProtNLM"/>
    </source>
</evidence>
<dbReference type="OrthoDB" id="2966336at2"/>
<feature type="chain" id="PRO_5039251389" description="Sporulation lipoprotein YhcN/YlaJ (Spore_YhcN_YlaJ)" evidence="2">
    <location>
        <begin position="21"/>
        <end position="127"/>
    </location>
</feature>
<feature type="region of interest" description="Disordered" evidence="1">
    <location>
        <begin position="20"/>
        <end position="59"/>
    </location>
</feature>